<dbReference type="SUPFAM" id="SSF53474">
    <property type="entry name" value="alpha/beta-Hydrolases"/>
    <property type="match status" value="1"/>
</dbReference>
<dbReference type="SUPFAM" id="SSF55383">
    <property type="entry name" value="Copper amine oxidase, domain N"/>
    <property type="match status" value="1"/>
</dbReference>
<dbReference type="InterPro" id="IPR012854">
    <property type="entry name" value="Cu_amine_oxidase-like_N"/>
</dbReference>
<dbReference type="AlphaFoldDB" id="A0A329LYG1"/>
<dbReference type="Gene3D" id="3.40.50.1820">
    <property type="entry name" value="alpha/beta hydrolase"/>
    <property type="match status" value="1"/>
</dbReference>
<dbReference type="PANTHER" id="PTHR43265:SF1">
    <property type="entry name" value="ESTERASE ESTD"/>
    <property type="match status" value="1"/>
</dbReference>
<keyword evidence="6" id="KW-1185">Reference proteome</keyword>
<dbReference type="Proteomes" id="UP000250369">
    <property type="component" value="Unassembled WGS sequence"/>
</dbReference>
<accession>A0A329LYG1</accession>
<gene>
    <name evidence="5" type="ORF">DQG23_34790</name>
</gene>
<dbReference type="InterPro" id="IPR029058">
    <property type="entry name" value="AB_hydrolase_fold"/>
</dbReference>
<dbReference type="InterPro" id="IPR022742">
    <property type="entry name" value="Hydrolase_4"/>
</dbReference>
<dbReference type="Pfam" id="PF07833">
    <property type="entry name" value="Cu_amine_oxidN1"/>
    <property type="match status" value="1"/>
</dbReference>
<comment type="caution">
    <text evidence="5">The sequence shown here is derived from an EMBL/GenBank/DDBJ whole genome shotgun (WGS) entry which is preliminary data.</text>
</comment>
<dbReference type="PANTHER" id="PTHR43265">
    <property type="entry name" value="ESTERASE ESTD"/>
    <property type="match status" value="1"/>
</dbReference>
<proteinExistence type="predicted"/>
<dbReference type="OrthoDB" id="9809549at2"/>
<evidence type="ECO:0000313" key="6">
    <source>
        <dbReference type="Proteomes" id="UP000250369"/>
    </source>
</evidence>
<feature type="domain" description="DUF3887" evidence="4">
    <location>
        <begin position="137"/>
        <end position="216"/>
    </location>
</feature>
<feature type="chain" id="PRO_5016361567" description="Hydrolase" evidence="1">
    <location>
        <begin position="29"/>
        <end position="558"/>
    </location>
</feature>
<dbReference type="Pfam" id="PF13026">
    <property type="entry name" value="DUF3887"/>
    <property type="match status" value="1"/>
</dbReference>
<reference evidence="5 6" key="1">
    <citation type="journal article" date="2009" name="Int. J. Syst. Evol. Microbiol.">
        <title>Paenibacillus contaminans sp. nov., isolated from a contaminated laboratory plate.</title>
        <authorList>
            <person name="Chou J.H."/>
            <person name="Lee J.H."/>
            <person name="Lin M.C."/>
            <person name="Chang P.S."/>
            <person name="Arun A.B."/>
            <person name="Young C.C."/>
            <person name="Chen W.M."/>
        </authorList>
    </citation>
    <scope>NUCLEOTIDE SEQUENCE [LARGE SCALE GENOMIC DNA]</scope>
    <source>
        <strain evidence="5 6">CKOBP-6</strain>
    </source>
</reference>
<dbReference type="RefSeq" id="WP_113035641.1">
    <property type="nucleotide sequence ID" value="NZ_QMFB01000033.1"/>
</dbReference>
<feature type="domain" description="Serine aminopeptidase S33" evidence="3">
    <location>
        <begin position="337"/>
        <end position="522"/>
    </location>
</feature>
<dbReference type="Pfam" id="PF12146">
    <property type="entry name" value="Hydrolase_4"/>
    <property type="match status" value="1"/>
</dbReference>
<dbReference type="EMBL" id="QMFB01000033">
    <property type="protein sequence ID" value="RAV12498.1"/>
    <property type="molecule type" value="Genomic_DNA"/>
</dbReference>
<sequence>MKHVKQTAAAVILSAAIAMPAVSGTAAAAEAAVTAAAASEAAVAGYVPVREIAEKAGAVVTWENSTRTVTVKRGGMTLILQIGSAQAELNGKTIELGETIELVNEKTVVPMELLRQLRLDQEVSAETPALTGTAAVAAAFLEQLNAGEFAAAHKSLSPNLQAALPLPGLQQIWQMAGQQAGELGKMLSANAVSNGVHDNVTFIFEGTSVPVEVTIRLDKAGLVDDFGLAPAQPSVGYIKPSYDDDTKYTEQEVVIGEGAFALPGTLTMPAGEGPFPVVVLVHGSGPHDRDSTIGGVKPFRDLAVGLAAQNIAVLRYEKVTKEHNLKFALDPKQTLQRETVDDALEAVELLKGTKGIDPARIYVAGHSQGGMAVPKMIGLDQAGDIAGAVILSAPSLGLAETLIEQQQEVVERVKGLGFPAEVTAAYEQSAAAWIEIGKMVADPQNTVDHIPANFPLPQPYWWFEQKNYQPAETAKKQNLPLLIMQGENDWQVSMKQFDGWKKTLQERKDVQFKSYPGVNHVLTVYEGVSIGAEYGQPANVAPAIIDDIAKWVTGGSLE</sequence>
<organism evidence="5 6">
    <name type="scientific">Paenibacillus contaminans</name>
    <dbReference type="NCBI Taxonomy" id="450362"/>
    <lineage>
        <taxon>Bacteria</taxon>
        <taxon>Bacillati</taxon>
        <taxon>Bacillota</taxon>
        <taxon>Bacilli</taxon>
        <taxon>Bacillales</taxon>
        <taxon>Paenibacillaceae</taxon>
        <taxon>Paenibacillus</taxon>
    </lineage>
</organism>
<dbReference type="Gene3D" id="3.10.450.590">
    <property type="match status" value="1"/>
</dbReference>
<evidence type="ECO:0000259" key="3">
    <source>
        <dbReference type="Pfam" id="PF12146"/>
    </source>
</evidence>
<evidence type="ECO:0008006" key="7">
    <source>
        <dbReference type="Google" id="ProtNLM"/>
    </source>
</evidence>
<evidence type="ECO:0000313" key="5">
    <source>
        <dbReference type="EMBL" id="RAV12498.1"/>
    </source>
</evidence>
<evidence type="ECO:0000259" key="4">
    <source>
        <dbReference type="Pfam" id="PF13026"/>
    </source>
</evidence>
<evidence type="ECO:0000256" key="1">
    <source>
        <dbReference type="SAM" id="SignalP"/>
    </source>
</evidence>
<feature type="domain" description="Copper amine oxidase-like N-terminal" evidence="2">
    <location>
        <begin position="46"/>
        <end position="116"/>
    </location>
</feature>
<dbReference type="Gene3D" id="3.30.457.10">
    <property type="entry name" value="Copper amine oxidase-like, N-terminal domain"/>
    <property type="match status" value="1"/>
</dbReference>
<dbReference type="GO" id="GO:0052689">
    <property type="term" value="F:carboxylic ester hydrolase activity"/>
    <property type="evidence" value="ECO:0007669"/>
    <property type="project" value="TreeGrafter"/>
</dbReference>
<protein>
    <recommendedName>
        <fullName evidence="7">Hydrolase</fullName>
    </recommendedName>
</protein>
<keyword evidence="1" id="KW-0732">Signal</keyword>
<name>A0A329LYG1_9BACL</name>
<dbReference type="InterPro" id="IPR036582">
    <property type="entry name" value="Mao_N_sf"/>
</dbReference>
<dbReference type="InterPro" id="IPR053145">
    <property type="entry name" value="AB_hydrolase_Est10"/>
</dbReference>
<evidence type="ECO:0000259" key="2">
    <source>
        <dbReference type="Pfam" id="PF07833"/>
    </source>
</evidence>
<feature type="signal peptide" evidence="1">
    <location>
        <begin position="1"/>
        <end position="28"/>
    </location>
</feature>
<dbReference type="InterPro" id="IPR024981">
    <property type="entry name" value="DUF3887"/>
</dbReference>